<reference evidence="5 6" key="1">
    <citation type="submission" date="2018-09" db="EMBL/GenBank/DDBJ databases">
        <title>A high-quality reference genome of wild soybean provides a powerful tool to mine soybean genomes.</title>
        <authorList>
            <person name="Xie M."/>
            <person name="Chung C.Y.L."/>
            <person name="Li M.-W."/>
            <person name="Wong F.-L."/>
            <person name="Chan T.-F."/>
            <person name="Lam H.-M."/>
        </authorList>
    </citation>
    <scope>NUCLEOTIDE SEQUENCE [LARGE SCALE GENOMIC DNA]</scope>
    <source>
        <strain evidence="6">cv. W05</strain>
        <tissue evidence="5">Hypocotyl of etiolated seedlings</tissue>
    </source>
</reference>
<dbReference type="SUPFAM" id="SSF52374">
    <property type="entry name" value="Nucleotidylyl transferase"/>
    <property type="match status" value="1"/>
</dbReference>
<dbReference type="EMBL" id="QZWG01000001">
    <property type="protein sequence ID" value="RZC30808.1"/>
    <property type="molecule type" value="Genomic_DNA"/>
</dbReference>
<evidence type="ECO:0000256" key="3">
    <source>
        <dbReference type="ARBA" id="ARBA00022801"/>
    </source>
</evidence>
<dbReference type="AlphaFoldDB" id="A0A445M5H8"/>
<keyword evidence="1" id="KW-0645">Protease</keyword>
<dbReference type="InterPro" id="IPR014729">
    <property type="entry name" value="Rossmann-like_a/b/a_fold"/>
</dbReference>
<dbReference type="PANTHER" id="PTHR48480:SF2">
    <property type="entry name" value="PEPTIDASE D"/>
    <property type="match status" value="1"/>
</dbReference>
<dbReference type="Proteomes" id="UP000289340">
    <property type="component" value="Chromosome 1"/>
</dbReference>
<organism evidence="5 6">
    <name type="scientific">Glycine soja</name>
    <name type="common">Wild soybean</name>
    <dbReference type="NCBI Taxonomy" id="3848"/>
    <lineage>
        <taxon>Eukaryota</taxon>
        <taxon>Viridiplantae</taxon>
        <taxon>Streptophyta</taxon>
        <taxon>Embryophyta</taxon>
        <taxon>Tracheophyta</taxon>
        <taxon>Spermatophyta</taxon>
        <taxon>Magnoliopsida</taxon>
        <taxon>eudicotyledons</taxon>
        <taxon>Gunneridae</taxon>
        <taxon>Pentapetalae</taxon>
        <taxon>rosids</taxon>
        <taxon>fabids</taxon>
        <taxon>Fabales</taxon>
        <taxon>Fabaceae</taxon>
        <taxon>Papilionoideae</taxon>
        <taxon>50 kb inversion clade</taxon>
        <taxon>NPAAA clade</taxon>
        <taxon>indigoferoid/millettioid clade</taxon>
        <taxon>Phaseoleae</taxon>
        <taxon>Glycine</taxon>
        <taxon>Glycine subgen. Soja</taxon>
    </lineage>
</organism>
<accession>A0A445M5H8</accession>
<dbReference type="InterPro" id="IPR036005">
    <property type="entry name" value="Creatinase/aminopeptidase-like"/>
</dbReference>
<dbReference type="PANTHER" id="PTHR48480">
    <property type="match status" value="1"/>
</dbReference>
<dbReference type="Gene3D" id="3.90.230.10">
    <property type="entry name" value="Creatinase/methionine aminopeptidase superfamily"/>
    <property type="match status" value="1"/>
</dbReference>
<dbReference type="GO" id="GO:0006508">
    <property type="term" value="P:proteolysis"/>
    <property type="evidence" value="ECO:0007669"/>
    <property type="project" value="UniProtKB-KW"/>
</dbReference>
<comment type="caution">
    <text evidence="5">The sequence shown here is derived from an EMBL/GenBank/DDBJ whole genome shotgun (WGS) entry which is preliminary data.</text>
</comment>
<evidence type="ECO:0000256" key="4">
    <source>
        <dbReference type="ARBA" id="ARBA00023049"/>
    </source>
</evidence>
<keyword evidence="6" id="KW-1185">Reference proteome</keyword>
<proteinExistence type="predicted"/>
<dbReference type="EC" id="6.1.1.16" evidence="5"/>
<sequence length="294" mass="33045">MHIFWVGVLFSRWEGVLFHSFGGSVGSLGLIAMTTSIYSCIEDHLDDIITKLTPTQLIFAGTQVSMASKLYDLILKMNTLETSQHSPSSSTIILSLRELLCEGRAQQVSVEMAEEQAKFRSYNLMTQQKEIFKTKAPGKVSMYVCRVTTYDFSHLGHTCAIVSFDNLFGAVLHYGHAAAPNGNTWEDRDMALFDMGADYHFYGCCFYATWSGAFLGIDTHDPRGYLKGLEIRKEPGLKSLRTIIDLREGMVIIVKPDYYFIDALLLAATINNPIISSLAILDTRWEDLRHGPRF</sequence>
<keyword evidence="5" id="KW-0436">Ligase</keyword>
<dbReference type="GO" id="GO:0046872">
    <property type="term" value="F:metal ion binding"/>
    <property type="evidence" value="ECO:0007669"/>
    <property type="project" value="UniProtKB-KW"/>
</dbReference>
<evidence type="ECO:0000313" key="6">
    <source>
        <dbReference type="Proteomes" id="UP000289340"/>
    </source>
</evidence>
<keyword evidence="4" id="KW-0482">Metalloprotease</keyword>
<dbReference type="InterPro" id="IPR052433">
    <property type="entry name" value="X-Pro_dipept-like"/>
</dbReference>
<evidence type="ECO:0000256" key="1">
    <source>
        <dbReference type="ARBA" id="ARBA00022670"/>
    </source>
</evidence>
<name>A0A445M5H8_GLYSO</name>
<keyword evidence="2" id="KW-0479">Metal-binding</keyword>
<keyword evidence="3" id="KW-0378">Hydrolase</keyword>
<evidence type="ECO:0000313" key="5">
    <source>
        <dbReference type="EMBL" id="RZC30808.1"/>
    </source>
</evidence>
<dbReference type="GO" id="GO:0004817">
    <property type="term" value="F:cysteine-tRNA ligase activity"/>
    <property type="evidence" value="ECO:0007669"/>
    <property type="project" value="UniProtKB-EC"/>
</dbReference>
<dbReference type="GO" id="GO:0008237">
    <property type="term" value="F:metallopeptidase activity"/>
    <property type="evidence" value="ECO:0007669"/>
    <property type="project" value="UniProtKB-KW"/>
</dbReference>
<dbReference type="SUPFAM" id="SSF55920">
    <property type="entry name" value="Creatinase/aminopeptidase"/>
    <property type="match status" value="1"/>
</dbReference>
<evidence type="ECO:0000256" key="2">
    <source>
        <dbReference type="ARBA" id="ARBA00022723"/>
    </source>
</evidence>
<gene>
    <name evidence="5" type="ORF">D0Y65_002042</name>
</gene>
<protein>
    <submittedName>
        <fullName evidence="5">Cysteine--tRNA ligase 1, cytoplasmic</fullName>
        <ecNumber evidence="5">6.1.1.16</ecNumber>
    </submittedName>
</protein>
<dbReference type="Gene3D" id="3.40.50.620">
    <property type="entry name" value="HUPs"/>
    <property type="match status" value="1"/>
</dbReference>